<dbReference type="RefSeq" id="WP_013624222.1">
    <property type="nucleotide sequence ID" value="NC_015172.1"/>
</dbReference>
<dbReference type="InterPro" id="IPR002731">
    <property type="entry name" value="ATPase_BadF"/>
</dbReference>
<dbReference type="CDD" id="cd24036">
    <property type="entry name" value="ASKHA_NBD_BcrAD_BadFG_HgdC_HadI"/>
    <property type="match status" value="1"/>
</dbReference>
<dbReference type="PANTHER" id="PTHR32329:SF2">
    <property type="entry name" value="BIFUNCTIONAL PROTEIN [INCLUDES 2-HYDROXYACYL-COA DEHYDRATASE (N-TER) AND ITS ACTIVATOR DOMAIN (C_TERM)"/>
    <property type="match status" value="1"/>
</dbReference>
<evidence type="ECO:0000256" key="1">
    <source>
        <dbReference type="ARBA" id="ARBA00001966"/>
    </source>
</evidence>
<reference evidence="8" key="2">
    <citation type="submission" date="2011-02" db="EMBL/GenBank/DDBJ databases">
        <title>The complete genome of Syntrophobotulus glycolicus DSM 8271.</title>
        <authorList>
            <person name="Lucas S."/>
            <person name="Copeland A."/>
            <person name="Lapidus A."/>
            <person name="Bruce D."/>
            <person name="Goodwin L."/>
            <person name="Pitluck S."/>
            <person name="Kyrpides N."/>
            <person name="Mavromatis K."/>
            <person name="Pagani I."/>
            <person name="Ivanova N."/>
            <person name="Mikhailova N."/>
            <person name="Chertkov O."/>
            <person name="Held B."/>
            <person name="Detter J.C."/>
            <person name="Tapia R."/>
            <person name="Han C."/>
            <person name="Land M."/>
            <person name="Hauser L."/>
            <person name="Markowitz V."/>
            <person name="Cheng J.-F."/>
            <person name="Hugenholtz P."/>
            <person name="Woyke T."/>
            <person name="Wu D."/>
            <person name="Spring S."/>
            <person name="Schroeder M."/>
            <person name="Brambilla E."/>
            <person name="Klenk H.-P."/>
            <person name="Eisen J.A."/>
        </authorList>
    </citation>
    <scope>NUCLEOTIDE SEQUENCE [LARGE SCALE GENOMIC DNA]</scope>
    <source>
        <strain evidence="8">DSM 8271 / FlGlyR</strain>
    </source>
</reference>
<evidence type="ECO:0000256" key="4">
    <source>
        <dbReference type="ARBA" id="ARBA00023004"/>
    </source>
</evidence>
<dbReference type="Proteomes" id="UP000007488">
    <property type="component" value="Chromosome"/>
</dbReference>
<dbReference type="FunFam" id="3.30.420.40:FF:000217">
    <property type="entry name" value="2-hydroxyisocaproyl-CoA dehydratase activator"/>
    <property type="match status" value="1"/>
</dbReference>
<protein>
    <submittedName>
        <fullName evidence="7">CoA-substrate-specific enzyme activase</fullName>
        <ecNumber evidence="7">1.3.7.8</ecNumber>
    </submittedName>
</protein>
<keyword evidence="5" id="KW-0411">Iron-sulfur</keyword>
<evidence type="ECO:0000313" key="7">
    <source>
        <dbReference type="EMBL" id="ADY55351.1"/>
    </source>
</evidence>
<dbReference type="STRING" id="645991.Sgly_1017"/>
<evidence type="ECO:0000256" key="5">
    <source>
        <dbReference type="ARBA" id="ARBA00023014"/>
    </source>
</evidence>
<proteinExistence type="predicted"/>
<dbReference type="EMBL" id="CP002547">
    <property type="protein sequence ID" value="ADY55351.1"/>
    <property type="molecule type" value="Genomic_DNA"/>
</dbReference>
<dbReference type="PANTHER" id="PTHR32329">
    <property type="entry name" value="BIFUNCTIONAL PROTEIN [INCLUDES 2-HYDROXYACYL-COA DEHYDRATASE (N-TER) AND ITS ACTIVATOR DOMAIN (C_TERM)-RELATED"/>
    <property type="match status" value="1"/>
</dbReference>
<dbReference type="GO" id="GO:0051536">
    <property type="term" value="F:iron-sulfur cluster binding"/>
    <property type="evidence" value="ECO:0007669"/>
    <property type="project" value="UniProtKB-KW"/>
</dbReference>
<dbReference type="SUPFAM" id="SSF53067">
    <property type="entry name" value="Actin-like ATPase domain"/>
    <property type="match status" value="1"/>
</dbReference>
<dbReference type="AlphaFoldDB" id="F0STR1"/>
<dbReference type="Gene3D" id="3.30.420.40">
    <property type="match status" value="2"/>
</dbReference>
<dbReference type="InterPro" id="IPR008275">
    <property type="entry name" value="CoA_E_activase_dom"/>
</dbReference>
<evidence type="ECO:0000259" key="6">
    <source>
        <dbReference type="Pfam" id="PF01869"/>
    </source>
</evidence>
<evidence type="ECO:0000256" key="2">
    <source>
        <dbReference type="ARBA" id="ARBA00011738"/>
    </source>
</evidence>
<keyword evidence="3" id="KW-0479">Metal-binding</keyword>
<dbReference type="InterPro" id="IPR043129">
    <property type="entry name" value="ATPase_NBD"/>
</dbReference>
<name>F0STR1_SYNGF</name>
<dbReference type="GO" id="GO:0018522">
    <property type="term" value="F:benzoyl-CoA reductase activity"/>
    <property type="evidence" value="ECO:0007669"/>
    <property type="project" value="UniProtKB-EC"/>
</dbReference>
<dbReference type="Pfam" id="PF01869">
    <property type="entry name" value="BcrAD_BadFG"/>
    <property type="match status" value="1"/>
</dbReference>
<dbReference type="eggNOG" id="COG1924">
    <property type="taxonomic scope" value="Bacteria"/>
</dbReference>
<dbReference type="EC" id="1.3.7.8" evidence="7"/>
<accession>F0STR1</accession>
<comment type="cofactor">
    <cofactor evidence="1">
        <name>[4Fe-4S] cluster</name>
        <dbReference type="ChEBI" id="CHEBI:49883"/>
    </cofactor>
</comment>
<evidence type="ECO:0000313" key="8">
    <source>
        <dbReference type="Proteomes" id="UP000007488"/>
    </source>
</evidence>
<reference evidence="7 8" key="1">
    <citation type="journal article" date="2011" name="Stand. Genomic Sci.">
        <title>Complete genome sequence of Syntrophobotulus glycolicus type strain (FlGlyR).</title>
        <authorList>
            <person name="Han C."/>
            <person name="Mwirichia R."/>
            <person name="Chertkov O."/>
            <person name="Held B."/>
            <person name="Lapidus A."/>
            <person name="Nolan M."/>
            <person name="Lucas S."/>
            <person name="Hammon N."/>
            <person name="Deshpande S."/>
            <person name="Cheng J.F."/>
            <person name="Tapia R."/>
            <person name="Goodwin L."/>
            <person name="Pitluck S."/>
            <person name="Huntemann M."/>
            <person name="Liolios K."/>
            <person name="Ivanova N."/>
            <person name="Pagani I."/>
            <person name="Mavromatis K."/>
            <person name="Ovchinikova G."/>
            <person name="Pati A."/>
            <person name="Chen A."/>
            <person name="Palaniappan K."/>
            <person name="Land M."/>
            <person name="Hauser L."/>
            <person name="Brambilla E.M."/>
            <person name="Rohde M."/>
            <person name="Spring S."/>
            <person name="Sikorski J."/>
            <person name="Goker M."/>
            <person name="Woyke T."/>
            <person name="Bristow J."/>
            <person name="Eisen J.A."/>
            <person name="Markowitz V."/>
            <person name="Hugenholtz P."/>
            <person name="Kyrpides N.C."/>
            <person name="Klenk H.P."/>
            <person name="Detter J.C."/>
        </authorList>
    </citation>
    <scope>NUCLEOTIDE SEQUENCE [LARGE SCALE GENOMIC DNA]</scope>
    <source>
        <strain evidence="8">DSM 8271 / FlGlyR</strain>
    </source>
</reference>
<dbReference type="InterPro" id="IPR051805">
    <property type="entry name" value="Dehydratase_Activator_Redct"/>
</dbReference>
<feature type="domain" description="ATPase BadF/BadG/BcrA/BcrD type" evidence="6">
    <location>
        <begin position="10"/>
        <end position="258"/>
    </location>
</feature>
<gene>
    <name evidence="7" type="ordered locus">Sgly_1017</name>
</gene>
<comment type="subunit">
    <text evidence="2">Homodimer.</text>
</comment>
<evidence type="ECO:0000256" key="3">
    <source>
        <dbReference type="ARBA" id="ARBA00022723"/>
    </source>
</evidence>
<keyword evidence="8" id="KW-1185">Reference proteome</keyword>
<keyword evidence="4" id="KW-0408">Iron</keyword>
<dbReference type="GO" id="GO:0046872">
    <property type="term" value="F:metal ion binding"/>
    <property type="evidence" value="ECO:0007669"/>
    <property type="project" value="UniProtKB-KW"/>
</dbReference>
<sequence>MMSSVTAFAGVDVGSLGTKAVILVDGEIAGSTIIRTGINTEENGNKGLDEALAKAGLKREDLKYVVATGYGRISAPYANKTVTEITCHAKGAHYIHPQTKTIIDMGGQDCKAIRLDEDGNVVDFAMNDKCAAGTGRFLEIMANVFKVPLEELGPLSLNATTVLPVSSTCTVFAESETVSLLARGEKPENIIVGIHHAIANRVGGMFSRVGIQNDVFFSGGVAKNIGMKKALEEALNVQIVEPGQDPQLAGAIGAAVIAENLWKRGK</sequence>
<dbReference type="NCBIfam" id="TIGR00241">
    <property type="entry name" value="CoA_E_activ"/>
    <property type="match status" value="1"/>
</dbReference>
<keyword evidence="7" id="KW-0560">Oxidoreductase</keyword>
<dbReference type="KEGG" id="sgy:Sgly_1017"/>
<dbReference type="HOGENOM" id="CLU_066597_0_0_9"/>
<organism evidence="7 8">
    <name type="scientific">Syntrophobotulus glycolicus (strain DSM 8271 / FlGlyR)</name>
    <dbReference type="NCBI Taxonomy" id="645991"/>
    <lineage>
        <taxon>Bacteria</taxon>
        <taxon>Bacillati</taxon>
        <taxon>Bacillota</taxon>
        <taxon>Clostridia</taxon>
        <taxon>Eubacteriales</taxon>
        <taxon>Desulfitobacteriaceae</taxon>
        <taxon>Syntrophobotulus</taxon>
    </lineage>
</organism>